<dbReference type="InterPro" id="IPR036465">
    <property type="entry name" value="vWFA_dom_sf"/>
</dbReference>
<evidence type="ECO:0000313" key="2">
    <source>
        <dbReference type="EMBL" id="KAF6138802.1"/>
    </source>
</evidence>
<dbReference type="Proteomes" id="UP000541444">
    <property type="component" value="Unassembled WGS sequence"/>
</dbReference>
<protein>
    <recommendedName>
        <fullName evidence="1">VWFA domain-containing protein</fullName>
    </recommendedName>
</protein>
<name>A0A7J7L8A2_9MAGN</name>
<evidence type="ECO:0000259" key="1">
    <source>
        <dbReference type="PROSITE" id="PS50234"/>
    </source>
</evidence>
<dbReference type="Gene3D" id="3.40.50.410">
    <property type="entry name" value="von Willebrand factor, type A domain"/>
    <property type="match status" value="1"/>
</dbReference>
<dbReference type="SMART" id="SM00327">
    <property type="entry name" value="VWA"/>
    <property type="match status" value="1"/>
</dbReference>
<dbReference type="EMBL" id="JACGCM010002548">
    <property type="protein sequence ID" value="KAF6138802.1"/>
    <property type="molecule type" value="Genomic_DNA"/>
</dbReference>
<dbReference type="PROSITE" id="PS50234">
    <property type="entry name" value="VWFA"/>
    <property type="match status" value="1"/>
</dbReference>
<accession>A0A7J7L8A2</accession>
<keyword evidence="3" id="KW-1185">Reference proteome</keyword>
<dbReference type="AlphaFoldDB" id="A0A7J7L8A2"/>
<feature type="domain" description="VWFA" evidence="1">
    <location>
        <begin position="369"/>
        <end position="559"/>
    </location>
</feature>
<dbReference type="SUPFAM" id="SSF53300">
    <property type="entry name" value="vWA-like"/>
    <property type="match status" value="1"/>
</dbReference>
<reference evidence="2 3" key="1">
    <citation type="journal article" date="2020" name="IScience">
        <title>Genome Sequencing of the Endangered Kingdonia uniflora (Circaeasteraceae, Ranunculales) Reveals Potential Mechanisms of Evolutionary Specialization.</title>
        <authorList>
            <person name="Sun Y."/>
            <person name="Deng T."/>
            <person name="Zhang A."/>
            <person name="Moore M.J."/>
            <person name="Landis J.B."/>
            <person name="Lin N."/>
            <person name="Zhang H."/>
            <person name="Zhang X."/>
            <person name="Huang J."/>
            <person name="Zhang X."/>
            <person name="Sun H."/>
            <person name="Wang H."/>
        </authorList>
    </citation>
    <scope>NUCLEOTIDE SEQUENCE [LARGE SCALE GENOMIC DNA]</scope>
    <source>
        <strain evidence="2">TB1705</strain>
        <tissue evidence="2">Leaf</tissue>
    </source>
</reference>
<evidence type="ECO:0000313" key="3">
    <source>
        <dbReference type="Proteomes" id="UP000541444"/>
    </source>
</evidence>
<gene>
    <name evidence="2" type="ORF">GIB67_025964</name>
</gene>
<dbReference type="OrthoDB" id="1729737at2759"/>
<dbReference type="Pfam" id="PF13768">
    <property type="entry name" value="VWA_3"/>
    <property type="match status" value="1"/>
</dbReference>
<proteinExistence type="predicted"/>
<dbReference type="InterPro" id="IPR002035">
    <property type="entry name" value="VWF_A"/>
</dbReference>
<dbReference type="PANTHER" id="PTHR46503:SF1">
    <property type="entry name" value="INTER-ALPHA-TRYPSIN INHIBITOR HEAVY CHAIN-LIKE PROTEIN"/>
    <property type="match status" value="1"/>
</dbReference>
<comment type="caution">
    <text evidence="2">The sequence shown here is derived from an EMBL/GenBank/DDBJ whole genome shotgun (WGS) entry which is preliminary data.</text>
</comment>
<sequence>MFLSVSLSLSPYFKHNGLKTIPLSISQSQSPNPKSSISNQCSLMAEEFMKSVEDGLKLAKRIYLGKDRSVVSAPKLISMDKSSSSYLPSAPMVYAMIYDPAIVDNPDIASYQPHVHGRCDSPAFIPLQMNGFEISVDCYLDTAVVTFIGSWRVHCVMGSKSCDCRIAIPMGEQGSILGLEVDVGRRSYSTQLVTIEENIDMEKFSKFEDGGFLKHYIFTSKIPQVDGGSNISLRATWSQKLLFDDGEFFLNIPFSFPEYVNPAGKRISKREKMQLSVNSGTGTEVLCRSASHPLKEIRRQAGKFGFSYEADVLSWSNVDFKFSYQISSSDIFGGLLLQSPSSHDLDQREMFCFYLFPGNGKSKKVFRKDAVFLVDISLSMRGKPLEIAKSVLSSALSKLNPEDSFSIIAFNGETYLFSSSLEPATKETIEKAIEWINMNFIAGGGTNILLPLNQAIEMLSNTFDTIPLIFLLTDGTVEDERQICDVVKSHMKKSRSISMRISTFGIGTYCNYHFLQMLAAIGRGYCDGVYGVDMMEIRMQKFFTAASSTILANITIDSFERLDALEVYPFHIPDLVSNTPLIVSGRYKGNIPDSLKARGILADSSTFAVDLKVQKAKDIPLDKIFAKKQIDLLTAQAWFSQSKQLEDKVAKMSIQTGVQSEYTRMIVLQTDKGKDAIESVVTPEVPIKINLQKLLDTKGHNLILVRSLCAGFGSLVATAENLPLGYKETPAEAAAEVLVKAASNCCGKLENCCCCFCCIKFCSRVNDQFAIVLIQLCASMACLGCLSCCPDGN</sequence>
<dbReference type="PANTHER" id="PTHR46503">
    <property type="entry name" value="INTER-ALPHA-TRYPSIN INHIBITOR HEAVY CHAIN-LIKE PROTEIN"/>
    <property type="match status" value="1"/>
</dbReference>
<organism evidence="2 3">
    <name type="scientific">Kingdonia uniflora</name>
    <dbReference type="NCBI Taxonomy" id="39325"/>
    <lineage>
        <taxon>Eukaryota</taxon>
        <taxon>Viridiplantae</taxon>
        <taxon>Streptophyta</taxon>
        <taxon>Embryophyta</taxon>
        <taxon>Tracheophyta</taxon>
        <taxon>Spermatophyta</taxon>
        <taxon>Magnoliopsida</taxon>
        <taxon>Ranunculales</taxon>
        <taxon>Circaeasteraceae</taxon>
        <taxon>Kingdonia</taxon>
    </lineage>
</organism>